<keyword evidence="6 20" id="KW-0548">Nucleotidyltransferase</keyword>
<dbReference type="Gene3D" id="3.30.420.10">
    <property type="entry name" value="Ribonuclease H-like superfamily/Ribonuclease H"/>
    <property type="match status" value="1"/>
</dbReference>
<dbReference type="GO" id="GO:0006297">
    <property type="term" value="P:nucleotide-excision repair, DNA gap filling"/>
    <property type="evidence" value="ECO:0007669"/>
    <property type="project" value="TreeGrafter"/>
</dbReference>
<dbReference type="EC" id="2.7.7.7" evidence="20"/>
<evidence type="ECO:0000256" key="7">
    <source>
        <dbReference type="ARBA" id="ARBA00022705"/>
    </source>
</evidence>
<name>M2XIU4_GALSU</name>
<keyword evidence="14 20" id="KW-0239">DNA-directed DNA polymerase</keyword>
<dbReference type="PRINTS" id="PR00106">
    <property type="entry name" value="DNAPOLB"/>
</dbReference>
<evidence type="ECO:0000313" key="24">
    <source>
        <dbReference type="EMBL" id="EME30022.1"/>
    </source>
</evidence>
<dbReference type="NCBIfam" id="TIGR00592">
    <property type="entry name" value="pol2"/>
    <property type="match status" value="1"/>
</dbReference>
<dbReference type="Pfam" id="PF00136">
    <property type="entry name" value="DNA_pol_B"/>
    <property type="match status" value="1"/>
</dbReference>
<dbReference type="eggNOG" id="KOG0969">
    <property type="taxonomic scope" value="Eukaryota"/>
</dbReference>
<keyword evidence="17 20" id="KW-0238">DNA-binding</keyword>
<comment type="catalytic activity">
    <reaction evidence="19 20">
        <text>DNA(n) + a 2'-deoxyribonucleoside 5'-triphosphate = DNA(n+1) + diphosphate</text>
        <dbReference type="Rhea" id="RHEA:22508"/>
        <dbReference type="Rhea" id="RHEA-COMP:17339"/>
        <dbReference type="Rhea" id="RHEA-COMP:17340"/>
        <dbReference type="ChEBI" id="CHEBI:33019"/>
        <dbReference type="ChEBI" id="CHEBI:61560"/>
        <dbReference type="ChEBI" id="CHEBI:173112"/>
        <dbReference type="EC" id="2.7.7.7"/>
    </reaction>
</comment>
<keyword evidence="11" id="KW-0378">Hydrolase</keyword>
<evidence type="ECO:0000256" key="10">
    <source>
        <dbReference type="ARBA" id="ARBA00022771"/>
    </source>
</evidence>
<dbReference type="GO" id="GO:0006287">
    <property type="term" value="P:base-excision repair, gap-filling"/>
    <property type="evidence" value="ECO:0007669"/>
    <property type="project" value="TreeGrafter"/>
</dbReference>
<dbReference type="PANTHER" id="PTHR10322:SF23">
    <property type="entry name" value="DNA POLYMERASE DELTA CATALYTIC SUBUNIT"/>
    <property type="match status" value="1"/>
</dbReference>
<dbReference type="EMBL" id="KB454503">
    <property type="protein sequence ID" value="EME30022.1"/>
    <property type="molecule type" value="Genomic_DNA"/>
</dbReference>
<evidence type="ECO:0000256" key="15">
    <source>
        <dbReference type="ARBA" id="ARBA00023004"/>
    </source>
</evidence>
<dbReference type="InterPro" id="IPR043502">
    <property type="entry name" value="DNA/RNA_pol_sf"/>
</dbReference>
<evidence type="ECO:0000259" key="22">
    <source>
        <dbReference type="Pfam" id="PF03104"/>
    </source>
</evidence>
<keyword evidence="12 20" id="KW-0862">Zinc</keyword>
<sequence>MDSSASPIDDDSIIQESLLYDSEKQEILEPVEYTQTRSKFQHLFSSYARAGSPLLFGEDAGNLRILQLDVDYEIVQKDTFLEDSSSAAVLRIYGVTEGGNSVLARVHGFRPFFFIICPSQFDPADLPAIKESLEKRARAVSSMKNCQGPIIHDLEIFEGRSLLYFVPSDPLIRFLKITVALPSYVRQLAQILERGDIDFSPYEESRYSTFEASVDFILRFMIETNMYGCSWVEMPSNRYHLPEKQTSHMQFEIDIHYTHLVCHAPHGEWLKTAPIRILSFDIECAGRPGVFPEPEHDQVIQIANYMTETGKSEPIARTVLTLGSCAPIAGAKVLSFDSEAELLEAWVSFLCATDPDILTGYNIVNFDLPYLLNRASVLHLSSFPFLGRLMGVMTKMHDTRLSSSAFGTHESKAFTMNGRIIVDMLQILVRDYKLRSYSLNSVSFEFLGEQKEDVHHSIITELFHGNENTRRRLAVYCLKDAYLPHRLMEKLMSLTNYMELARVAGIPLAWLLSRGHMIKVVSLLHRKAFPESLLIPDLKNTSHNSSEEAESYEGATVIEPKRGFYKMPIATLDFASLYPSIMMAHNICYSTLVRKDRVKYLKPEDYIKSPSGDCYVRPSVKKGVLSKILEDLLSARKVAKRELEQATDPFLRSVLNGRQLALKISANAVYGFTGASRGKLPCTEISASITAFGRRMIETTKSLVESKFPSSVVIYGDTDSVMVKFRDDLTLEESMSLGQQAADIISQSFPKPIKLEFEKCYYPYLLIQKKRYAGLLWTKTETYDKMDCKGIETVRRDNCKLVANVVSKVLEKLLVERDVQGAIDFVKKTISDLLQNKVDISLLVISKELSKAAADYDANQAHVTLYKKLYQRDPGSAPSLGDRIPYVTIKGRKDQPAHERAEDPIYVLEHNLPLDTEYYLKNMLRKPLERIFEPIIGKNVSSLFEGEHTRSITVTTPSTGGIMRFTKVSVTCLGCRTPIPQTESKEPLCKYCKANEASIYEKILCNVREYERQYAMLWTQCQRCMGSICQDVLCSNSDCPIFYRRRKVQKDLEDTSKQLERFEILPPPSW</sequence>
<evidence type="ECO:0000256" key="17">
    <source>
        <dbReference type="ARBA" id="ARBA00023125"/>
    </source>
</evidence>
<evidence type="ECO:0000256" key="20">
    <source>
        <dbReference type="RuleBase" id="RU000442"/>
    </source>
</evidence>
<keyword evidence="4 20" id="KW-0004">4Fe-4S</keyword>
<dbReference type="InterPro" id="IPR036397">
    <property type="entry name" value="RNaseH_sf"/>
</dbReference>
<dbReference type="FunFam" id="3.30.420.10:FF:000004">
    <property type="entry name" value="DNA polymerase"/>
    <property type="match status" value="1"/>
</dbReference>
<dbReference type="InterPro" id="IPR025687">
    <property type="entry name" value="Znf-C4pol"/>
</dbReference>
<evidence type="ECO:0000256" key="19">
    <source>
        <dbReference type="ARBA" id="ARBA00049244"/>
    </source>
</evidence>
<evidence type="ECO:0000256" key="2">
    <source>
        <dbReference type="ARBA" id="ARBA00004123"/>
    </source>
</evidence>
<dbReference type="PANTHER" id="PTHR10322">
    <property type="entry name" value="DNA POLYMERASE CATALYTIC SUBUNIT"/>
    <property type="match status" value="1"/>
</dbReference>
<feature type="domain" description="DNA-directed DNA polymerase family B multifunctional" evidence="21">
    <location>
        <begin position="506"/>
        <end position="935"/>
    </location>
</feature>
<dbReference type="GO" id="GO:0008270">
    <property type="term" value="F:zinc ion binding"/>
    <property type="evidence" value="ECO:0007669"/>
    <property type="project" value="UniProtKB-KW"/>
</dbReference>
<dbReference type="InterPro" id="IPR017964">
    <property type="entry name" value="DNA-dir_DNA_pol_B_CS"/>
</dbReference>
<gene>
    <name evidence="24" type="ORF">Gasu_26090</name>
</gene>
<dbReference type="Gramene" id="EME30022">
    <property type="protein sequence ID" value="EME30022"/>
    <property type="gene ID" value="Gasu_26090"/>
</dbReference>
<dbReference type="Gene3D" id="1.10.132.60">
    <property type="entry name" value="DNA polymerase family B, C-terminal domain"/>
    <property type="match status" value="1"/>
</dbReference>
<dbReference type="InterPro" id="IPR050240">
    <property type="entry name" value="DNA_pol_type-B"/>
</dbReference>
<dbReference type="GO" id="GO:0003677">
    <property type="term" value="F:DNA binding"/>
    <property type="evidence" value="ECO:0007669"/>
    <property type="project" value="UniProtKB-KW"/>
</dbReference>
<evidence type="ECO:0000259" key="21">
    <source>
        <dbReference type="Pfam" id="PF00136"/>
    </source>
</evidence>
<evidence type="ECO:0000256" key="14">
    <source>
        <dbReference type="ARBA" id="ARBA00022932"/>
    </source>
</evidence>
<keyword evidence="16 20" id="KW-0411">Iron-sulfur</keyword>
<dbReference type="InterPro" id="IPR042087">
    <property type="entry name" value="DNA_pol_B_thumb"/>
</dbReference>
<feature type="domain" description="DNA-directed DNA polymerase family B exonuclease" evidence="22">
    <location>
        <begin position="207"/>
        <end position="442"/>
    </location>
</feature>
<evidence type="ECO:0000256" key="16">
    <source>
        <dbReference type="ARBA" id="ARBA00023014"/>
    </source>
</evidence>
<dbReference type="Gene3D" id="1.10.287.690">
    <property type="entry name" value="Helix hairpin bin"/>
    <property type="match status" value="1"/>
</dbReference>
<reference evidence="25" key="1">
    <citation type="journal article" date="2013" name="Science">
        <title>Gene transfer from bacteria and archaea facilitated evolution of an extremophilic eukaryote.</title>
        <authorList>
            <person name="Schonknecht G."/>
            <person name="Chen W.H."/>
            <person name="Ternes C.M."/>
            <person name="Barbier G.G."/>
            <person name="Shrestha R.P."/>
            <person name="Stanke M."/>
            <person name="Brautigam A."/>
            <person name="Baker B.J."/>
            <person name="Banfield J.F."/>
            <person name="Garavito R.M."/>
            <person name="Carr K."/>
            <person name="Wilkerson C."/>
            <person name="Rensing S.A."/>
            <person name="Gagneul D."/>
            <person name="Dickenson N.E."/>
            <person name="Oesterhelt C."/>
            <person name="Lercher M.J."/>
            <person name="Weber A.P."/>
        </authorList>
    </citation>
    <scope>NUCLEOTIDE SEQUENCE [LARGE SCALE GENOMIC DNA]</scope>
    <source>
        <strain evidence="25">074W</strain>
    </source>
</reference>
<evidence type="ECO:0000256" key="12">
    <source>
        <dbReference type="ARBA" id="ARBA00022833"/>
    </source>
</evidence>
<dbReference type="Gene3D" id="3.90.1600.10">
    <property type="entry name" value="Palm domain of DNA polymerase"/>
    <property type="match status" value="1"/>
</dbReference>
<dbReference type="AlphaFoldDB" id="M2XIU4"/>
<evidence type="ECO:0000256" key="13">
    <source>
        <dbReference type="ARBA" id="ARBA00022839"/>
    </source>
</evidence>
<dbReference type="SUPFAM" id="SSF53098">
    <property type="entry name" value="Ribonuclease H-like"/>
    <property type="match status" value="1"/>
</dbReference>
<dbReference type="Gene3D" id="3.30.342.10">
    <property type="entry name" value="DNA Polymerase, chain B, domain 1"/>
    <property type="match status" value="1"/>
</dbReference>
<evidence type="ECO:0000256" key="5">
    <source>
        <dbReference type="ARBA" id="ARBA00022679"/>
    </source>
</evidence>
<dbReference type="GO" id="GO:0000166">
    <property type="term" value="F:nucleotide binding"/>
    <property type="evidence" value="ECO:0007669"/>
    <property type="project" value="InterPro"/>
</dbReference>
<dbReference type="Proteomes" id="UP000030680">
    <property type="component" value="Unassembled WGS sequence"/>
</dbReference>
<dbReference type="CDD" id="cd05777">
    <property type="entry name" value="DNA_polB_delta_exo"/>
    <property type="match status" value="1"/>
</dbReference>
<keyword evidence="15 20" id="KW-0408">Iron</keyword>
<dbReference type="Pfam" id="PF03104">
    <property type="entry name" value="DNA_pol_B_exo1"/>
    <property type="match status" value="1"/>
</dbReference>
<evidence type="ECO:0000259" key="23">
    <source>
        <dbReference type="Pfam" id="PF14260"/>
    </source>
</evidence>
<evidence type="ECO:0000256" key="18">
    <source>
        <dbReference type="ARBA" id="ARBA00023242"/>
    </source>
</evidence>
<evidence type="ECO:0000256" key="11">
    <source>
        <dbReference type="ARBA" id="ARBA00022801"/>
    </source>
</evidence>
<feature type="domain" description="C4-type zinc-finger of DNA polymerase delta" evidence="23">
    <location>
        <begin position="972"/>
        <end position="1045"/>
    </location>
</feature>
<dbReference type="CDD" id="cd05533">
    <property type="entry name" value="POLBc_delta"/>
    <property type="match status" value="1"/>
</dbReference>
<dbReference type="SMART" id="SM00486">
    <property type="entry name" value="POLBc"/>
    <property type="match status" value="1"/>
</dbReference>
<dbReference type="OrthoDB" id="2414538at2759"/>
<dbReference type="GeneID" id="17088781"/>
<dbReference type="GO" id="GO:0045004">
    <property type="term" value="P:DNA replication proofreading"/>
    <property type="evidence" value="ECO:0007669"/>
    <property type="project" value="TreeGrafter"/>
</dbReference>
<dbReference type="InterPro" id="IPR006133">
    <property type="entry name" value="DNA-dir_DNA_pol_B_exonuc"/>
</dbReference>
<dbReference type="FunFam" id="1.10.287.690:FF:000001">
    <property type="entry name" value="DNA polymerase"/>
    <property type="match status" value="1"/>
</dbReference>
<dbReference type="RefSeq" id="XP_005706542.1">
    <property type="nucleotide sequence ID" value="XM_005706485.1"/>
</dbReference>
<comment type="similarity">
    <text evidence="3 20">Belongs to the DNA polymerase type-B family.</text>
</comment>
<dbReference type="Pfam" id="PF14260">
    <property type="entry name" value="zf-C4pol"/>
    <property type="match status" value="1"/>
</dbReference>
<comment type="subcellular location">
    <subcellularLocation>
        <location evidence="2 20">Nucleus</location>
    </subcellularLocation>
</comment>
<dbReference type="InterPro" id="IPR012337">
    <property type="entry name" value="RNaseH-like_sf"/>
</dbReference>
<dbReference type="OMA" id="CNNCRPR"/>
<evidence type="ECO:0000256" key="4">
    <source>
        <dbReference type="ARBA" id="ARBA00022485"/>
    </source>
</evidence>
<accession>M2XIU4</accession>
<dbReference type="SUPFAM" id="SSF56672">
    <property type="entry name" value="DNA/RNA polymerases"/>
    <property type="match status" value="1"/>
</dbReference>
<dbReference type="InterPro" id="IPR006172">
    <property type="entry name" value="DNA-dir_DNA_pol_B"/>
</dbReference>
<evidence type="ECO:0000256" key="3">
    <source>
        <dbReference type="ARBA" id="ARBA00005755"/>
    </source>
</evidence>
<keyword evidence="10 20" id="KW-0863">Zinc-finger</keyword>
<keyword evidence="8" id="KW-0540">Nuclease</keyword>
<protein>
    <recommendedName>
        <fullName evidence="20">DNA polymerase</fullName>
        <ecNumber evidence="20">2.7.7.7</ecNumber>
    </recommendedName>
</protein>
<dbReference type="GO" id="GO:0003887">
    <property type="term" value="F:DNA-directed DNA polymerase activity"/>
    <property type="evidence" value="ECO:0007669"/>
    <property type="project" value="UniProtKB-KW"/>
</dbReference>
<dbReference type="InterPro" id="IPR023211">
    <property type="entry name" value="DNA_pol_palm_dom_sf"/>
</dbReference>
<dbReference type="GO" id="GO:0051539">
    <property type="term" value="F:4 iron, 4 sulfur cluster binding"/>
    <property type="evidence" value="ECO:0007669"/>
    <property type="project" value="UniProtKB-KW"/>
</dbReference>
<keyword evidence="18 20" id="KW-0539">Nucleus</keyword>
<dbReference type="STRING" id="130081.M2XIU4"/>
<dbReference type="PROSITE" id="PS00116">
    <property type="entry name" value="DNA_POLYMERASE_B"/>
    <property type="match status" value="1"/>
</dbReference>
<evidence type="ECO:0000256" key="1">
    <source>
        <dbReference type="ARBA" id="ARBA00001966"/>
    </source>
</evidence>
<evidence type="ECO:0000256" key="8">
    <source>
        <dbReference type="ARBA" id="ARBA00022722"/>
    </source>
</evidence>
<keyword evidence="5 20" id="KW-0808">Transferase</keyword>
<evidence type="ECO:0000313" key="25">
    <source>
        <dbReference type="Proteomes" id="UP000030680"/>
    </source>
</evidence>
<keyword evidence="13" id="KW-0269">Exonuclease</keyword>
<dbReference type="InterPro" id="IPR006134">
    <property type="entry name" value="DNA-dir_DNA_pol_B_multi_dom"/>
</dbReference>
<keyword evidence="9 20" id="KW-0479">Metal-binding</keyword>
<dbReference type="GO" id="GO:0043625">
    <property type="term" value="C:delta DNA polymerase complex"/>
    <property type="evidence" value="ECO:0007669"/>
    <property type="project" value="TreeGrafter"/>
</dbReference>
<keyword evidence="25" id="KW-1185">Reference proteome</keyword>
<organism evidence="24 25">
    <name type="scientific">Galdieria sulphuraria</name>
    <name type="common">Red alga</name>
    <dbReference type="NCBI Taxonomy" id="130081"/>
    <lineage>
        <taxon>Eukaryota</taxon>
        <taxon>Rhodophyta</taxon>
        <taxon>Bangiophyceae</taxon>
        <taxon>Galdieriales</taxon>
        <taxon>Galdieriaceae</taxon>
        <taxon>Galdieria</taxon>
    </lineage>
</organism>
<evidence type="ECO:0000256" key="9">
    <source>
        <dbReference type="ARBA" id="ARBA00022723"/>
    </source>
</evidence>
<dbReference type="FunFam" id="1.10.132.60:FF:000001">
    <property type="entry name" value="DNA polymerase"/>
    <property type="match status" value="1"/>
</dbReference>
<keyword evidence="7 20" id="KW-0235">DNA replication</keyword>
<dbReference type="GO" id="GO:0008296">
    <property type="term" value="F:3'-5'-DNA exonuclease activity"/>
    <property type="evidence" value="ECO:0007669"/>
    <property type="project" value="TreeGrafter"/>
</dbReference>
<comment type="cofactor">
    <cofactor evidence="1 20">
        <name>[4Fe-4S] cluster</name>
        <dbReference type="ChEBI" id="CHEBI:49883"/>
    </cofactor>
</comment>
<proteinExistence type="inferred from homology"/>
<evidence type="ECO:0000256" key="6">
    <source>
        <dbReference type="ARBA" id="ARBA00022695"/>
    </source>
</evidence>
<dbReference type="KEGG" id="gsl:Gasu_26090"/>